<keyword evidence="1" id="KW-0175">Coiled coil</keyword>
<gene>
    <name evidence="3" type="ORF">Taro_054317</name>
</gene>
<dbReference type="InterPro" id="IPR000299">
    <property type="entry name" value="FERM_domain"/>
</dbReference>
<comment type="caution">
    <text evidence="3">The sequence shown here is derived from an EMBL/GenBank/DDBJ whole genome shotgun (WGS) entry which is preliminary data.</text>
</comment>
<evidence type="ECO:0000313" key="4">
    <source>
        <dbReference type="Proteomes" id="UP000652761"/>
    </source>
</evidence>
<accession>A0A843XQU4</accession>
<name>A0A843XQU4_COLES</name>
<dbReference type="AlphaFoldDB" id="A0A843XQU4"/>
<reference evidence="3" key="1">
    <citation type="submission" date="2017-07" db="EMBL/GenBank/DDBJ databases">
        <title>Taro Niue Genome Assembly and Annotation.</title>
        <authorList>
            <person name="Atibalentja N."/>
            <person name="Keating K."/>
            <person name="Fields C.J."/>
        </authorList>
    </citation>
    <scope>NUCLEOTIDE SEQUENCE</scope>
    <source>
        <strain evidence="3">Niue_2</strain>
        <tissue evidence="3">Leaf</tissue>
    </source>
</reference>
<sequence length="75" mass="8921">MRTVQLSLRKNWSNTRSRHWADTSYFVGKENEILKSENKTLHQRIKVLEDKFVKVENKELEEVLVDEAKRSLFSG</sequence>
<feature type="coiled-coil region" evidence="1">
    <location>
        <begin position="31"/>
        <end position="58"/>
    </location>
</feature>
<protein>
    <recommendedName>
        <fullName evidence="2">FERM domain-containing protein</fullName>
    </recommendedName>
</protein>
<dbReference type="EMBL" id="NMUH01010812">
    <property type="protein sequence ID" value="MQM21277.1"/>
    <property type="molecule type" value="Genomic_DNA"/>
</dbReference>
<dbReference type="PROSITE" id="PS50057">
    <property type="entry name" value="FERM_3"/>
    <property type="match status" value="1"/>
</dbReference>
<evidence type="ECO:0000259" key="2">
    <source>
        <dbReference type="PROSITE" id="PS50057"/>
    </source>
</evidence>
<organism evidence="3 4">
    <name type="scientific">Colocasia esculenta</name>
    <name type="common">Wild taro</name>
    <name type="synonym">Arum esculentum</name>
    <dbReference type="NCBI Taxonomy" id="4460"/>
    <lineage>
        <taxon>Eukaryota</taxon>
        <taxon>Viridiplantae</taxon>
        <taxon>Streptophyta</taxon>
        <taxon>Embryophyta</taxon>
        <taxon>Tracheophyta</taxon>
        <taxon>Spermatophyta</taxon>
        <taxon>Magnoliopsida</taxon>
        <taxon>Liliopsida</taxon>
        <taxon>Araceae</taxon>
        <taxon>Aroideae</taxon>
        <taxon>Colocasieae</taxon>
        <taxon>Colocasia</taxon>
    </lineage>
</organism>
<proteinExistence type="predicted"/>
<evidence type="ECO:0000256" key="1">
    <source>
        <dbReference type="SAM" id="Coils"/>
    </source>
</evidence>
<keyword evidence="4" id="KW-1185">Reference proteome</keyword>
<feature type="domain" description="FERM" evidence="2">
    <location>
        <begin position="1"/>
        <end position="75"/>
    </location>
</feature>
<evidence type="ECO:0000313" key="3">
    <source>
        <dbReference type="EMBL" id="MQM21277.1"/>
    </source>
</evidence>
<dbReference type="Proteomes" id="UP000652761">
    <property type="component" value="Unassembled WGS sequence"/>
</dbReference>